<gene>
    <name evidence="5" type="ORF">FHL15_003400</name>
</gene>
<evidence type="ECO:0000259" key="4">
    <source>
        <dbReference type="Pfam" id="PF07819"/>
    </source>
</evidence>
<dbReference type="EMBL" id="VFLP01000014">
    <property type="protein sequence ID" value="TRX95846.1"/>
    <property type="molecule type" value="Genomic_DNA"/>
</dbReference>
<dbReference type="AlphaFoldDB" id="A0A553I6L6"/>
<proteinExistence type="inferred from homology"/>
<comment type="subcellular location">
    <subcellularLocation>
        <location evidence="3">Endoplasmic reticulum membrane</location>
    </subcellularLocation>
</comment>
<dbReference type="Gene3D" id="3.40.50.1820">
    <property type="entry name" value="alpha/beta hydrolase"/>
    <property type="match status" value="1"/>
</dbReference>
<reference evidence="6" key="1">
    <citation type="submission" date="2019-06" db="EMBL/GenBank/DDBJ databases">
        <title>Draft genome sequence of the griseofulvin-producing fungus Xylaria cubensis strain G536.</title>
        <authorList>
            <person name="Mead M.E."/>
            <person name="Raja H.A."/>
            <person name="Steenwyk J.L."/>
            <person name="Knowles S.L."/>
            <person name="Oberlies N.H."/>
            <person name="Rokas A."/>
        </authorList>
    </citation>
    <scope>NUCLEOTIDE SEQUENCE [LARGE SCALE GENOMIC DNA]</scope>
    <source>
        <strain evidence="6">G536</strain>
    </source>
</reference>
<dbReference type="Pfam" id="PF07819">
    <property type="entry name" value="PGAP1"/>
    <property type="match status" value="1"/>
</dbReference>
<keyword evidence="3" id="KW-0813">Transport</keyword>
<organism evidence="5 6">
    <name type="scientific">Xylaria flabelliformis</name>
    <dbReference type="NCBI Taxonomy" id="2512241"/>
    <lineage>
        <taxon>Eukaryota</taxon>
        <taxon>Fungi</taxon>
        <taxon>Dikarya</taxon>
        <taxon>Ascomycota</taxon>
        <taxon>Pezizomycotina</taxon>
        <taxon>Sordariomycetes</taxon>
        <taxon>Xylariomycetidae</taxon>
        <taxon>Xylariales</taxon>
        <taxon>Xylariaceae</taxon>
        <taxon>Xylaria</taxon>
    </lineage>
</organism>
<name>A0A553I6L6_9PEZI</name>
<keyword evidence="3" id="KW-0472">Membrane</keyword>
<protein>
    <recommendedName>
        <fullName evidence="2 3">GPI inositol-deacylase</fullName>
        <ecNumber evidence="3">3.1.-.-</ecNumber>
    </recommendedName>
</protein>
<dbReference type="EC" id="3.1.-.-" evidence="3"/>
<dbReference type="InterPro" id="IPR012908">
    <property type="entry name" value="PGAP1-ab_dom-like"/>
</dbReference>
<comment type="function">
    <text evidence="1 3">Involved in inositol deacylation of GPI-anchored proteins which plays important roles in the quality control and ER-associated degradation of GPI-anchored proteins.</text>
</comment>
<evidence type="ECO:0000313" key="5">
    <source>
        <dbReference type="EMBL" id="TRX95846.1"/>
    </source>
</evidence>
<evidence type="ECO:0000256" key="2">
    <source>
        <dbReference type="ARBA" id="ARBA00015856"/>
    </source>
</evidence>
<dbReference type="GO" id="GO:0005789">
    <property type="term" value="C:endoplasmic reticulum membrane"/>
    <property type="evidence" value="ECO:0007669"/>
    <property type="project" value="UniProtKB-SubCell"/>
</dbReference>
<keyword evidence="6" id="KW-1185">Reference proteome</keyword>
<evidence type="ECO:0000313" key="6">
    <source>
        <dbReference type="Proteomes" id="UP000319160"/>
    </source>
</evidence>
<comment type="similarity">
    <text evidence="3">Belongs to the GPI inositol-deacylase family.</text>
</comment>
<keyword evidence="3" id="KW-0653">Protein transport</keyword>
<dbReference type="SUPFAM" id="SSF53474">
    <property type="entry name" value="alpha/beta-Hydrolases"/>
    <property type="match status" value="1"/>
</dbReference>
<keyword evidence="3" id="KW-0378">Hydrolase</keyword>
<sequence length="340" mass="37999">MRTMYTTICRIPPRCPRVSARHLYLPLRRHFVSSRCVATAKSHGSGKTDPRLAQLGKRIHDEYAQIKDHYATPKLPIVLAHGLLGFAELRLTPGWLPPVHYWRGITEALKANGVHVITTTVPPSGSIEQRAEKLARGIADAAGGREVNIIAHSMGGLDARYMISHLRPSNVRVRSLVTIASPHHGSSFADFVFQEIGNERLPGLYKVLDRVGMETGAFEQLTSAYMNKDFNPRTPDNPETKYFSYGANLEVVDHLPFLSPFRQSHNVITRFEGPNDGLVSVASSQWGSYKGTLVNVSHLDLINWTNRWRWMLRSLVGMKPGFNAIAFYLAIADMLAKEGF</sequence>
<evidence type="ECO:0000256" key="1">
    <source>
        <dbReference type="ARBA" id="ARBA00003496"/>
    </source>
</evidence>
<feature type="domain" description="GPI inositol-deacylase PGAP1-like alpha/beta" evidence="4">
    <location>
        <begin position="145"/>
        <end position="188"/>
    </location>
</feature>
<dbReference type="InterPro" id="IPR029058">
    <property type="entry name" value="AB_hydrolase_fold"/>
</dbReference>
<dbReference type="STRING" id="2512241.A0A553I6L6"/>
<comment type="caution">
    <text evidence="5">The sequence shown here is derived from an EMBL/GenBank/DDBJ whole genome shotgun (WGS) entry which is preliminary data.</text>
</comment>
<dbReference type="GO" id="GO:0016788">
    <property type="term" value="F:hydrolase activity, acting on ester bonds"/>
    <property type="evidence" value="ECO:0007669"/>
    <property type="project" value="InterPro"/>
</dbReference>
<evidence type="ECO:0000256" key="3">
    <source>
        <dbReference type="RuleBase" id="RU365011"/>
    </source>
</evidence>
<dbReference type="OrthoDB" id="5592486at2759"/>
<dbReference type="Proteomes" id="UP000319160">
    <property type="component" value="Unassembled WGS sequence"/>
</dbReference>
<keyword evidence="3" id="KW-0256">Endoplasmic reticulum</keyword>
<dbReference type="GO" id="GO:0015031">
    <property type="term" value="P:protein transport"/>
    <property type="evidence" value="ECO:0007669"/>
    <property type="project" value="UniProtKB-KW"/>
</dbReference>
<dbReference type="PANTHER" id="PTHR11440">
    <property type="entry name" value="LECITHIN-CHOLESTEROL ACYLTRANSFERASE-RELATED"/>
    <property type="match status" value="1"/>
</dbReference>
<accession>A0A553I6L6</accession>